<comment type="caution">
    <text evidence="1">The sequence shown here is derived from an EMBL/GenBank/DDBJ whole genome shotgun (WGS) entry which is preliminary data.</text>
</comment>
<accession>A0A9D2G444</accession>
<sequence length="418" mass="44241">MTAESLVFPALTRRRVRVKPSLFREKSGRTAAFGLGLAEHGNVLVAAGGKKLLEELPGGEALFRTEDGTLFVRSGTSLQRGEDVFALSSAPLAVLSFSGEAEREYYALTSSGLYVLGAEGAEKILGAPGGTAAAFFGERLFVASGETLSYSAPLSPSDWERRADGAGNIVLPSAGGSIGTLIPYRGRLLLFRERGITALAAPGDFLDFEAEEIPYACGKLIPSSVAACGSRVLICTEEGFFSLKGSAVSPVEGCGAERIDFAAGVLSAAVGEDYFAAVTLVSGEKCLLFLGEERACFLRLEAESLAGGRELCFLQGGRRYALDRGAAGERAAYLELPLSDFGLSEARYLDAVRVEGEGDFRIEARPQRGLPRFVRGRAGEELRFSPPLRGSSFSLKLRSDSAGAKIAGILLSLREGRP</sequence>
<name>A0A9D2G444_9FIRM</name>
<dbReference type="Proteomes" id="UP000824102">
    <property type="component" value="Unassembled WGS sequence"/>
</dbReference>
<protein>
    <submittedName>
        <fullName evidence="1">Uncharacterized protein</fullName>
    </submittedName>
</protein>
<evidence type="ECO:0000313" key="2">
    <source>
        <dbReference type="Proteomes" id="UP000824102"/>
    </source>
</evidence>
<dbReference type="AlphaFoldDB" id="A0A9D2G444"/>
<evidence type="ECO:0000313" key="1">
    <source>
        <dbReference type="EMBL" id="HIZ72228.1"/>
    </source>
</evidence>
<gene>
    <name evidence="1" type="ORF">H9964_01455</name>
</gene>
<dbReference type="EMBL" id="DXBB01000031">
    <property type="protein sequence ID" value="HIZ72228.1"/>
    <property type="molecule type" value="Genomic_DNA"/>
</dbReference>
<reference evidence="1" key="1">
    <citation type="journal article" date="2021" name="PeerJ">
        <title>Extensive microbial diversity within the chicken gut microbiome revealed by metagenomics and culture.</title>
        <authorList>
            <person name="Gilroy R."/>
            <person name="Ravi A."/>
            <person name="Getino M."/>
            <person name="Pursley I."/>
            <person name="Horton D.L."/>
            <person name="Alikhan N.F."/>
            <person name="Baker D."/>
            <person name="Gharbi K."/>
            <person name="Hall N."/>
            <person name="Watson M."/>
            <person name="Adriaenssens E.M."/>
            <person name="Foster-Nyarko E."/>
            <person name="Jarju S."/>
            <person name="Secka A."/>
            <person name="Antonio M."/>
            <person name="Oren A."/>
            <person name="Chaudhuri R.R."/>
            <person name="La Ragione R."/>
            <person name="Hildebrand F."/>
            <person name="Pallen M.J."/>
        </authorList>
    </citation>
    <scope>NUCLEOTIDE SEQUENCE</scope>
    <source>
        <strain evidence="1">ChiW7-2402</strain>
    </source>
</reference>
<reference evidence="1" key="2">
    <citation type="submission" date="2021-04" db="EMBL/GenBank/DDBJ databases">
        <authorList>
            <person name="Gilroy R."/>
        </authorList>
    </citation>
    <scope>NUCLEOTIDE SEQUENCE</scope>
    <source>
        <strain evidence="1">ChiW7-2402</strain>
    </source>
</reference>
<organism evidence="1 2">
    <name type="scientific">Candidatus Gallimonas intestinavium</name>
    <dbReference type="NCBI Taxonomy" id="2838603"/>
    <lineage>
        <taxon>Bacteria</taxon>
        <taxon>Bacillati</taxon>
        <taxon>Bacillota</taxon>
        <taxon>Clostridia</taxon>
        <taxon>Candidatus Gallimonas</taxon>
    </lineage>
</organism>
<proteinExistence type="predicted"/>